<dbReference type="EMBL" id="KY494864">
    <property type="protein sequence ID" value="ARD70624.1"/>
    <property type="molecule type" value="Genomic_DNA"/>
</dbReference>
<keyword evidence="1" id="KW-0614">Plasmid</keyword>
<organism evidence="1">
    <name type="scientific">Pseudomonas aeruginosa</name>
    <dbReference type="NCBI Taxonomy" id="287"/>
    <lineage>
        <taxon>Bacteria</taxon>
        <taxon>Pseudomonadati</taxon>
        <taxon>Pseudomonadota</taxon>
        <taxon>Gammaproteobacteria</taxon>
        <taxon>Pseudomonadales</taxon>
        <taxon>Pseudomonadaceae</taxon>
        <taxon>Pseudomonas</taxon>
    </lineage>
</organism>
<dbReference type="Gene3D" id="3.90.70.10">
    <property type="entry name" value="Cysteine proteinases"/>
    <property type="match status" value="1"/>
</dbReference>
<name>A0A1V0M6V2_PSEAI</name>
<evidence type="ECO:0000313" key="1">
    <source>
        <dbReference type="EMBL" id="ARD70624.1"/>
    </source>
</evidence>
<geneLocation type="plasmid" evidence="1">
    <name>pJB37</name>
</geneLocation>
<protein>
    <recommendedName>
        <fullName evidence="2">Peptidase C39 domain-containing protein</fullName>
    </recommendedName>
</protein>
<reference evidence="1" key="1">
    <citation type="submission" date="2017-01" db="EMBL/GenBank/DDBJ databases">
        <title>Complete nucleotide sequence of an IncP-2 blaVIM-2-harboring megaplasmid from Pseudomonas aeruginosa.</title>
        <authorList>
            <person name="Botelho J."/>
            <person name="Grosso F."/>
            <person name="Mabrouk A."/>
            <person name="Peixe L."/>
        </authorList>
    </citation>
    <scope>NUCLEOTIDE SEQUENCE</scope>
    <source>
        <strain evidence="1">FFUP_PS_37</strain>
        <plasmid evidence="1">pJB37</plasmid>
    </source>
</reference>
<accession>A0A1V0M6V2</accession>
<proteinExistence type="predicted"/>
<sequence length="196" mass="22564">MGQRPFTVRSVLNWMRTESMDHLDIHHPPAATEDDWQARCGVQKSVQTDRYGCGVACLAMVTGWTYQRAREHFVSQGLGKRRHGRPPFSTSSGEMRMAVATAGLLTVTRRWRGWADLHGLAIVKLRDIRPGERERWHWAVAFRHPEFEIAVFDPHREWPGFIQPPMDTLCTIFEAFQPKGEWLQVEQSFPLAPAVM</sequence>
<dbReference type="AlphaFoldDB" id="A0A1V0M6V2"/>
<evidence type="ECO:0008006" key="2">
    <source>
        <dbReference type="Google" id="ProtNLM"/>
    </source>
</evidence>